<proteinExistence type="predicted"/>
<dbReference type="InterPro" id="IPR036412">
    <property type="entry name" value="HAD-like_sf"/>
</dbReference>
<organism evidence="1 2">
    <name type="scientific">Candidatus Taylorbacteria bacterium RIFCSPLOWO2_12_FULL_43_20</name>
    <dbReference type="NCBI Taxonomy" id="1802332"/>
    <lineage>
        <taxon>Bacteria</taxon>
        <taxon>Candidatus Tayloriibacteriota</taxon>
    </lineage>
</organism>
<evidence type="ECO:0000313" key="2">
    <source>
        <dbReference type="Proteomes" id="UP000177269"/>
    </source>
</evidence>
<gene>
    <name evidence="1" type="ORF">A3G52_04855</name>
</gene>
<sequence length="210" mass="24684">MIKNITAKTLIFDFDHTLFNTTAFSSSMNQFFTDRTIPEKIYDDIIRKQRADSKDNPDFLKLCEESEKLRYKISKEDISAFLKNDLSSYLKGPVKETLTILKKKGYVLMILTKGIDYYQRFKIRQSGIEKFFGKHIYVCDEKKEEALRDVAFKGVTYFIDDHADEIETILKKFPDFKIIYVKGPKTAHDRFIEHEHIPTITDISELPKMI</sequence>
<name>A0A1G2P2D4_9BACT</name>
<comment type="caution">
    <text evidence="1">The sequence shown here is derived from an EMBL/GenBank/DDBJ whole genome shotgun (WGS) entry which is preliminary data.</text>
</comment>
<dbReference type="AlphaFoldDB" id="A0A1G2P2D4"/>
<protein>
    <submittedName>
        <fullName evidence="1">Uncharacterized protein</fullName>
    </submittedName>
</protein>
<evidence type="ECO:0000313" key="1">
    <source>
        <dbReference type="EMBL" id="OHA42504.1"/>
    </source>
</evidence>
<dbReference type="Pfam" id="PF13419">
    <property type="entry name" value="HAD_2"/>
    <property type="match status" value="1"/>
</dbReference>
<dbReference type="Proteomes" id="UP000177269">
    <property type="component" value="Unassembled WGS sequence"/>
</dbReference>
<dbReference type="InterPro" id="IPR023214">
    <property type="entry name" value="HAD_sf"/>
</dbReference>
<reference evidence="1 2" key="1">
    <citation type="journal article" date="2016" name="Nat. Commun.">
        <title>Thousands of microbial genomes shed light on interconnected biogeochemical processes in an aquifer system.</title>
        <authorList>
            <person name="Anantharaman K."/>
            <person name="Brown C.T."/>
            <person name="Hug L.A."/>
            <person name="Sharon I."/>
            <person name="Castelle C.J."/>
            <person name="Probst A.J."/>
            <person name="Thomas B.C."/>
            <person name="Singh A."/>
            <person name="Wilkins M.J."/>
            <person name="Karaoz U."/>
            <person name="Brodie E.L."/>
            <person name="Williams K.H."/>
            <person name="Hubbard S.S."/>
            <person name="Banfield J.F."/>
        </authorList>
    </citation>
    <scope>NUCLEOTIDE SEQUENCE [LARGE SCALE GENOMIC DNA]</scope>
</reference>
<accession>A0A1G2P2D4</accession>
<dbReference type="EMBL" id="MHSK01000011">
    <property type="protein sequence ID" value="OHA42504.1"/>
    <property type="molecule type" value="Genomic_DNA"/>
</dbReference>
<dbReference type="SUPFAM" id="SSF56784">
    <property type="entry name" value="HAD-like"/>
    <property type="match status" value="1"/>
</dbReference>
<dbReference type="Gene3D" id="3.40.50.1000">
    <property type="entry name" value="HAD superfamily/HAD-like"/>
    <property type="match status" value="1"/>
</dbReference>
<dbReference type="InterPro" id="IPR041492">
    <property type="entry name" value="HAD_2"/>
</dbReference>